<sequence>MGCGASHDSPTEQVDESVEFSHASVILQDHHTVLVVVPAPNHRTRRDHTNESVDNTTFDDYRHTSIPYSRKISQGSVTDGCYNLSSSENPQPEGVTPAHEPLCPTGVSSSIQQVPRRESIVIGGRDNNNNTSVSATTSSGDDEAKLLRNQPTESRVSSRTSESVASPIKVKPHPSLRERLKKSGGSDFQSIIAPDMLIAFPPASHSALTRAVSSDDEDYGGGGGGGMHQHQNMFFHSMDTIPPLRSSGVAGISTSLSGSHTATYPPPHMSGSPTPSRRESTSYGDYFSAHRGSSSSVAAPSSPLREGRTRTIQFIGETQCLLRSEISEASVGDMPEATHTSCPPGILAAETSFGEEIASTHVSSSPGSATSFEITARTAAVTVRT</sequence>
<feature type="compositionally biased region" description="Low complexity" evidence="1">
    <location>
        <begin position="127"/>
        <end position="139"/>
    </location>
</feature>
<gene>
    <name evidence="2" type="ORF">BSAL_17040</name>
</gene>
<dbReference type="AlphaFoldDB" id="A0A0S4JAY9"/>
<feature type="region of interest" description="Disordered" evidence="1">
    <location>
        <begin position="248"/>
        <end position="305"/>
    </location>
</feature>
<proteinExistence type="predicted"/>
<evidence type="ECO:0000313" key="3">
    <source>
        <dbReference type="Proteomes" id="UP000051952"/>
    </source>
</evidence>
<organism evidence="2 3">
    <name type="scientific">Bodo saltans</name>
    <name type="common">Flagellated protozoan</name>
    <dbReference type="NCBI Taxonomy" id="75058"/>
    <lineage>
        <taxon>Eukaryota</taxon>
        <taxon>Discoba</taxon>
        <taxon>Euglenozoa</taxon>
        <taxon>Kinetoplastea</taxon>
        <taxon>Metakinetoplastina</taxon>
        <taxon>Eubodonida</taxon>
        <taxon>Bodonidae</taxon>
        <taxon>Bodo</taxon>
    </lineage>
</organism>
<keyword evidence="3" id="KW-1185">Reference proteome</keyword>
<evidence type="ECO:0000256" key="1">
    <source>
        <dbReference type="SAM" id="MobiDB-lite"/>
    </source>
</evidence>
<feature type="compositionally biased region" description="Low complexity" evidence="1">
    <location>
        <begin position="152"/>
        <end position="164"/>
    </location>
</feature>
<reference evidence="3" key="1">
    <citation type="submission" date="2015-09" db="EMBL/GenBank/DDBJ databases">
        <authorList>
            <consortium name="Pathogen Informatics"/>
        </authorList>
    </citation>
    <scope>NUCLEOTIDE SEQUENCE [LARGE SCALE GENOMIC DNA]</scope>
    <source>
        <strain evidence="3">Lake Konstanz</strain>
    </source>
</reference>
<feature type="region of interest" description="Disordered" evidence="1">
    <location>
        <begin position="121"/>
        <end position="169"/>
    </location>
</feature>
<dbReference type="EMBL" id="CYKH01001670">
    <property type="protein sequence ID" value="CUG88738.1"/>
    <property type="molecule type" value="Genomic_DNA"/>
</dbReference>
<name>A0A0S4JAY9_BODSA</name>
<dbReference type="Proteomes" id="UP000051952">
    <property type="component" value="Unassembled WGS sequence"/>
</dbReference>
<feature type="compositionally biased region" description="Low complexity" evidence="1">
    <location>
        <begin position="293"/>
        <end position="303"/>
    </location>
</feature>
<accession>A0A0S4JAY9</accession>
<protein>
    <submittedName>
        <fullName evidence="2">Uncharacterized protein</fullName>
    </submittedName>
</protein>
<dbReference type="VEuPathDB" id="TriTrypDB:BSAL_17040"/>
<feature type="compositionally biased region" description="Polar residues" evidence="1">
    <location>
        <begin position="252"/>
        <end position="262"/>
    </location>
</feature>
<evidence type="ECO:0000313" key="2">
    <source>
        <dbReference type="EMBL" id="CUG88738.1"/>
    </source>
</evidence>